<reference evidence="1 2" key="1">
    <citation type="submission" date="2024-03" db="EMBL/GenBank/DDBJ databases">
        <title>Bacilli Hybrid Assemblies.</title>
        <authorList>
            <person name="Kovac J."/>
        </authorList>
    </citation>
    <scope>NUCLEOTIDE SEQUENCE [LARGE SCALE GENOMIC DNA]</scope>
    <source>
        <strain evidence="1 2">FSL M8-0022</strain>
    </source>
</reference>
<organism evidence="1 2">
    <name type="scientific">Caldifermentibacillus hisashii</name>
    <dbReference type="NCBI Taxonomy" id="996558"/>
    <lineage>
        <taxon>Bacteria</taxon>
        <taxon>Bacillati</taxon>
        <taxon>Bacillota</taxon>
        <taxon>Bacilli</taxon>
        <taxon>Bacillales</taxon>
        <taxon>Bacillaceae</taxon>
        <taxon>Caldifermentibacillus</taxon>
    </lineage>
</organism>
<evidence type="ECO:0000313" key="2">
    <source>
        <dbReference type="Proteomes" id="UP001459714"/>
    </source>
</evidence>
<gene>
    <name evidence="1" type="ORF">NST17_20355</name>
</gene>
<sequence length="67" mass="7817">MDEKQAKLISMDTVDLEQVLEVLTQVNEDMPVFIEDENRNIKPLKGINVEDDGENYRVILSVYNIYE</sequence>
<comment type="caution">
    <text evidence="1">The sequence shown here is derived from an EMBL/GenBank/DDBJ whole genome shotgun (WGS) entry which is preliminary data.</text>
</comment>
<dbReference type="EMBL" id="JBBYAK010000002">
    <property type="protein sequence ID" value="MEL3959507.1"/>
    <property type="molecule type" value="Genomic_DNA"/>
</dbReference>
<protein>
    <submittedName>
        <fullName evidence="1">Uncharacterized protein</fullName>
    </submittedName>
</protein>
<proteinExistence type="predicted"/>
<name>A0ABU9K4W3_9BACI</name>
<keyword evidence="2" id="KW-1185">Reference proteome</keyword>
<evidence type="ECO:0000313" key="1">
    <source>
        <dbReference type="EMBL" id="MEL3959507.1"/>
    </source>
</evidence>
<accession>A0ABU9K4W3</accession>
<dbReference type="RefSeq" id="WP_342021143.1">
    <property type="nucleotide sequence ID" value="NZ_JBBYAK010000002.1"/>
</dbReference>
<dbReference type="Proteomes" id="UP001459714">
    <property type="component" value="Unassembled WGS sequence"/>
</dbReference>